<protein>
    <submittedName>
        <fullName evidence="2">Uncharacterized protein</fullName>
    </submittedName>
</protein>
<evidence type="ECO:0000256" key="1">
    <source>
        <dbReference type="SAM" id="MobiDB-lite"/>
    </source>
</evidence>
<reference evidence="3" key="1">
    <citation type="journal article" date="2019" name="Int. J. Syst. Evol. Microbiol.">
        <title>The Global Catalogue of Microorganisms (GCM) 10K type strain sequencing project: providing services to taxonomists for standard genome sequencing and annotation.</title>
        <authorList>
            <consortium name="The Broad Institute Genomics Platform"/>
            <consortium name="The Broad Institute Genome Sequencing Center for Infectious Disease"/>
            <person name="Wu L."/>
            <person name="Ma J."/>
        </authorList>
    </citation>
    <scope>NUCLEOTIDE SEQUENCE [LARGE SCALE GENOMIC DNA]</scope>
    <source>
        <strain evidence="3">CGMCC 4.7677</strain>
    </source>
</reference>
<proteinExistence type="predicted"/>
<keyword evidence="3" id="KW-1185">Reference proteome</keyword>
<evidence type="ECO:0000313" key="3">
    <source>
        <dbReference type="Proteomes" id="UP000605897"/>
    </source>
</evidence>
<sequence length="114" mass="11571">MESPAGRGNRVSSLPAALFAHGAEQGWFEHHPNRAVRVLPAAGEPLARLGVELPAERPGNRLLRGRGGPLDPALLVTGRVPAVGGAISLPGNGNGSASRRGTHRGAAGPLPSLS</sequence>
<evidence type="ECO:0000313" key="2">
    <source>
        <dbReference type="EMBL" id="GHE87285.1"/>
    </source>
</evidence>
<dbReference type="EMBL" id="BNAU01000002">
    <property type="protein sequence ID" value="GHE87285.1"/>
    <property type="molecule type" value="Genomic_DNA"/>
</dbReference>
<dbReference type="Proteomes" id="UP000605897">
    <property type="component" value="Unassembled WGS sequence"/>
</dbReference>
<organism evidence="2 3">
    <name type="scientific">Amycolatopsis deserti</name>
    <dbReference type="NCBI Taxonomy" id="185696"/>
    <lineage>
        <taxon>Bacteria</taxon>
        <taxon>Bacillati</taxon>
        <taxon>Actinomycetota</taxon>
        <taxon>Actinomycetes</taxon>
        <taxon>Pseudonocardiales</taxon>
        <taxon>Pseudonocardiaceae</taxon>
        <taxon>Amycolatopsis</taxon>
    </lineage>
</organism>
<comment type="caution">
    <text evidence="2">The sequence shown here is derived from an EMBL/GenBank/DDBJ whole genome shotgun (WGS) entry which is preliminary data.</text>
</comment>
<gene>
    <name evidence="2" type="ORF">GCM10017786_18720</name>
</gene>
<feature type="region of interest" description="Disordered" evidence="1">
    <location>
        <begin position="85"/>
        <end position="114"/>
    </location>
</feature>
<accession>A0ABQ3INT9</accession>
<name>A0ABQ3INT9_9PSEU</name>